<dbReference type="InterPro" id="IPR051327">
    <property type="entry name" value="MATE_MepA_subfamily"/>
</dbReference>
<reference evidence="11 12" key="1">
    <citation type="submission" date="2020-06" db="EMBL/GenBank/DDBJ databases">
        <title>Complete Genome Sequence of Clostridium muelleri sp. nov. P21T, an Acid-Alcohol Producing Acetogen Isolated from Old Hay.</title>
        <authorList>
            <person name="Duncan K.E."/>
            <person name="Tanner R.S."/>
        </authorList>
    </citation>
    <scope>NUCLEOTIDE SEQUENCE [LARGE SCALE GENOMIC DNA]</scope>
    <source>
        <strain evidence="11 12">P21</strain>
    </source>
</reference>
<evidence type="ECO:0000256" key="7">
    <source>
        <dbReference type="ARBA" id="ARBA00022989"/>
    </source>
</evidence>
<dbReference type="RefSeq" id="WP_169296480.1">
    <property type="nucleotide sequence ID" value="NZ_JABBNI010000008.1"/>
</dbReference>
<protein>
    <recommendedName>
        <fullName evidence="3">Multidrug export protein MepA</fullName>
    </recommendedName>
</protein>
<name>A0A7Y0HM70_9CLOT</name>
<dbReference type="InterPro" id="IPR045070">
    <property type="entry name" value="MATE_MepA-like"/>
</dbReference>
<feature type="transmembrane region" description="Helical" evidence="10">
    <location>
        <begin position="237"/>
        <end position="259"/>
    </location>
</feature>
<keyword evidence="9" id="KW-0046">Antibiotic resistance</keyword>
<feature type="transmembrane region" description="Helical" evidence="10">
    <location>
        <begin position="315"/>
        <end position="337"/>
    </location>
</feature>
<dbReference type="GO" id="GO:0005886">
    <property type="term" value="C:plasma membrane"/>
    <property type="evidence" value="ECO:0007669"/>
    <property type="project" value="UniProtKB-SubCell"/>
</dbReference>
<sequence length="456" mass="49904">MKDTRSELLEKSPLQLMIKLCVPAVIGMLVIGLYSFVDAIYAGQMLGPNAMGAVSVAYPFTLINSGISTLIGMGSASVLSRAIGKKDKNTIDKIMGNLLILIIILSAIVTVCGIIFTRELLIISGAKGEILNLAIRYMRIIFMGSVFVNFAQSANMIMRAEGSMKKAMSFMAAGAIINIILAPIMIIAFGYKVEGAAFATVLSQIIQAVITMIYFIRNSKNIRFHSVKIEFSLLPEIFSIGFSAMLMQVMMFIQQTVIYKVASSYGGDSQIILIGAALRMQALSFIPLWGMSQGLQPVIGTNYGAKLYDRVKKSANTFIVGATILSLCFWIPFQVFPSQLLSLFIKDASIVSEGIDYFRLMYSIFPVLGFWIMSVTLFQSLGKGKNASILVIARQIALIVPLIILLPRFMGTKGVWAAVPVTDGIVFVITLIMILKQYKKIGKISVDNEKIVKNVV</sequence>
<dbReference type="GO" id="GO:0046677">
    <property type="term" value="P:response to antibiotic"/>
    <property type="evidence" value="ECO:0007669"/>
    <property type="project" value="UniProtKB-KW"/>
</dbReference>
<feature type="transmembrane region" description="Helical" evidence="10">
    <location>
        <begin position="137"/>
        <end position="158"/>
    </location>
</feature>
<accession>A0A7Y0HM70</accession>
<feature type="transmembrane region" description="Helical" evidence="10">
    <location>
        <begin position="20"/>
        <end position="42"/>
    </location>
</feature>
<dbReference type="NCBIfam" id="TIGR00797">
    <property type="entry name" value="matE"/>
    <property type="match status" value="1"/>
</dbReference>
<dbReference type="EMBL" id="JABBNI010000008">
    <property type="protein sequence ID" value="NMM61875.1"/>
    <property type="molecule type" value="Genomic_DNA"/>
</dbReference>
<keyword evidence="12" id="KW-1185">Reference proteome</keyword>
<feature type="transmembrane region" description="Helical" evidence="10">
    <location>
        <begin position="95"/>
        <end position="117"/>
    </location>
</feature>
<dbReference type="CDD" id="cd13143">
    <property type="entry name" value="MATE_MepA_like"/>
    <property type="match status" value="1"/>
</dbReference>
<evidence type="ECO:0000313" key="11">
    <source>
        <dbReference type="EMBL" id="NMM61875.1"/>
    </source>
</evidence>
<dbReference type="PIRSF" id="PIRSF006603">
    <property type="entry name" value="DinF"/>
    <property type="match status" value="1"/>
</dbReference>
<feature type="transmembrane region" description="Helical" evidence="10">
    <location>
        <begin position="357"/>
        <end position="378"/>
    </location>
</feature>
<comment type="caution">
    <text evidence="11">The sequence shown here is derived from an EMBL/GenBank/DDBJ whole genome shotgun (WGS) entry which is preliminary data.</text>
</comment>
<evidence type="ECO:0000313" key="12">
    <source>
        <dbReference type="Proteomes" id="UP000537131"/>
    </source>
</evidence>
<evidence type="ECO:0000256" key="8">
    <source>
        <dbReference type="ARBA" id="ARBA00023136"/>
    </source>
</evidence>
<dbReference type="Pfam" id="PF01554">
    <property type="entry name" value="MatE"/>
    <property type="match status" value="2"/>
</dbReference>
<dbReference type="Proteomes" id="UP000537131">
    <property type="component" value="Unassembled WGS sequence"/>
</dbReference>
<keyword evidence="7 10" id="KW-1133">Transmembrane helix</keyword>
<dbReference type="AlphaFoldDB" id="A0A7Y0HM70"/>
<evidence type="ECO:0000256" key="3">
    <source>
        <dbReference type="ARBA" id="ARBA00022106"/>
    </source>
</evidence>
<comment type="similarity">
    <text evidence="2">Belongs to the multi antimicrobial extrusion (MATE) (TC 2.A.66.1) family. MepA subfamily.</text>
</comment>
<feature type="transmembrane region" description="Helical" evidence="10">
    <location>
        <begin position="170"/>
        <end position="191"/>
    </location>
</feature>
<proteinExistence type="inferred from homology"/>
<feature type="transmembrane region" description="Helical" evidence="10">
    <location>
        <begin position="415"/>
        <end position="435"/>
    </location>
</feature>
<dbReference type="GO" id="GO:0042910">
    <property type="term" value="F:xenobiotic transmembrane transporter activity"/>
    <property type="evidence" value="ECO:0007669"/>
    <property type="project" value="InterPro"/>
</dbReference>
<evidence type="ECO:0000256" key="4">
    <source>
        <dbReference type="ARBA" id="ARBA00022448"/>
    </source>
</evidence>
<gene>
    <name evidence="11" type="ORF">HBE96_04065</name>
</gene>
<keyword evidence="8 10" id="KW-0472">Membrane</keyword>
<keyword evidence="4" id="KW-0813">Transport</keyword>
<feature type="transmembrane region" description="Helical" evidence="10">
    <location>
        <begin position="197"/>
        <end position="216"/>
    </location>
</feature>
<dbReference type="GO" id="GO:0015297">
    <property type="term" value="F:antiporter activity"/>
    <property type="evidence" value="ECO:0007669"/>
    <property type="project" value="InterPro"/>
</dbReference>
<feature type="transmembrane region" description="Helical" evidence="10">
    <location>
        <begin position="271"/>
        <end position="289"/>
    </location>
</feature>
<evidence type="ECO:0000256" key="9">
    <source>
        <dbReference type="ARBA" id="ARBA00023251"/>
    </source>
</evidence>
<evidence type="ECO:0000256" key="10">
    <source>
        <dbReference type="SAM" id="Phobius"/>
    </source>
</evidence>
<evidence type="ECO:0000256" key="1">
    <source>
        <dbReference type="ARBA" id="ARBA00004651"/>
    </source>
</evidence>
<organism evidence="11 12">
    <name type="scientific">Clostridium muellerianum</name>
    <dbReference type="NCBI Taxonomy" id="2716538"/>
    <lineage>
        <taxon>Bacteria</taxon>
        <taxon>Bacillati</taxon>
        <taxon>Bacillota</taxon>
        <taxon>Clostridia</taxon>
        <taxon>Eubacteriales</taxon>
        <taxon>Clostridiaceae</taxon>
        <taxon>Clostridium</taxon>
    </lineage>
</organism>
<feature type="transmembrane region" description="Helical" evidence="10">
    <location>
        <begin position="62"/>
        <end position="83"/>
    </location>
</feature>
<keyword evidence="6 10" id="KW-0812">Transmembrane</keyword>
<dbReference type="PANTHER" id="PTHR43823">
    <property type="entry name" value="SPORULATION PROTEIN YKVU"/>
    <property type="match status" value="1"/>
</dbReference>
<dbReference type="InterPro" id="IPR002528">
    <property type="entry name" value="MATE_fam"/>
</dbReference>
<feature type="transmembrane region" description="Helical" evidence="10">
    <location>
        <begin position="390"/>
        <end position="409"/>
    </location>
</feature>
<dbReference type="PANTHER" id="PTHR43823:SF3">
    <property type="entry name" value="MULTIDRUG EXPORT PROTEIN MEPA"/>
    <property type="match status" value="1"/>
</dbReference>
<dbReference type="InterPro" id="IPR048279">
    <property type="entry name" value="MdtK-like"/>
</dbReference>
<evidence type="ECO:0000256" key="5">
    <source>
        <dbReference type="ARBA" id="ARBA00022475"/>
    </source>
</evidence>
<evidence type="ECO:0000256" key="6">
    <source>
        <dbReference type="ARBA" id="ARBA00022692"/>
    </source>
</evidence>
<evidence type="ECO:0000256" key="2">
    <source>
        <dbReference type="ARBA" id="ARBA00008417"/>
    </source>
</evidence>
<keyword evidence="5" id="KW-1003">Cell membrane</keyword>
<comment type="subcellular location">
    <subcellularLocation>
        <location evidence="1">Cell membrane</location>
        <topology evidence="1">Multi-pass membrane protein</topology>
    </subcellularLocation>
</comment>